<protein>
    <recommendedName>
        <fullName evidence="3">Tetratricopeptide repeat protein</fullName>
    </recommendedName>
</protein>
<accession>A0ABT1DYK5</accession>
<dbReference type="EMBL" id="JAMYJR010000040">
    <property type="protein sequence ID" value="MCO8275872.1"/>
    <property type="molecule type" value="Genomic_DNA"/>
</dbReference>
<evidence type="ECO:0000313" key="2">
    <source>
        <dbReference type="Proteomes" id="UP001523369"/>
    </source>
</evidence>
<name>A0ABT1DYK5_9ACTN</name>
<gene>
    <name evidence="1" type="ORF">M1L60_35365</name>
</gene>
<evidence type="ECO:0008006" key="3">
    <source>
        <dbReference type="Google" id="ProtNLM"/>
    </source>
</evidence>
<keyword evidence="2" id="KW-1185">Reference proteome</keyword>
<proteinExistence type="predicted"/>
<dbReference type="Proteomes" id="UP001523369">
    <property type="component" value="Unassembled WGS sequence"/>
</dbReference>
<reference evidence="1 2" key="1">
    <citation type="submission" date="2022-06" db="EMBL/GenBank/DDBJ databases">
        <title>New Species of the Genus Actinoplanes, ActinopZanes ferrugineus.</title>
        <authorList>
            <person name="Ding P."/>
        </authorList>
    </citation>
    <scope>NUCLEOTIDE SEQUENCE [LARGE SCALE GENOMIC DNA]</scope>
    <source>
        <strain evidence="1 2">TRM88003</strain>
    </source>
</reference>
<organism evidence="1 2">
    <name type="scientific">Paractinoplanes aksuensis</name>
    <dbReference type="NCBI Taxonomy" id="2939490"/>
    <lineage>
        <taxon>Bacteria</taxon>
        <taxon>Bacillati</taxon>
        <taxon>Actinomycetota</taxon>
        <taxon>Actinomycetes</taxon>
        <taxon>Micromonosporales</taxon>
        <taxon>Micromonosporaceae</taxon>
        <taxon>Paractinoplanes</taxon>
    </lineage>
</organism>
<sequence length="150" mass="16582">MMAAITGAIGLGHAGDRVAARDELERLWGETEDPLHRCTIAHFVADLQESVADELMWDERALAVAADLTDERAQQYDASFQVRAFRPSLHLNLADAHRRLGHVADAHRHLTAADADLDLLPDDDYGRLIRTGREKIRRALAEGSTDPLPA</sequence>
<comment type="caution">
    <text evidence="1">The sequence shown here is derived from an EMBL/GenBank/DDBJ whole genome shotgun (WGS) entry which is preliminary data.</text>
</comment>
<evidence type="ECO:0000313" key="1">
    <source>
        <dbReference type="EMBL" id="MCO8275872.1"/>
    </source>
</evidence>